<protein>
    <submittedName>
        <fullName evidence="4">Class I SAM-dependent methyltransferase</fullName>
    </submittedName>
</protein>
<keyword evidence="2 4" id="KW-0808">Transferase</keyword>
<comment type="caution">
    <text evidence="4">The sequence shown here is derived from an EMBL/GenBank/DDBJ whole genome shotgun (WGS) entry which is preliminary data.</text>
</comment>
<evidence type="ECO:0000256" key="2">
    <source>
        <dbReference type="ARBA" id="ARBA00022679"/>
    </source>
</evidence>
<dbReference type="PANTHER" id="PTHR43861">
    <property type="entry name" value="TRANS-ACONITATE 2-METHYLTRANSFERASE-RELATED"/>
    <property type="match status" value="1"/>
</dbReference>
<reference evidence="4 5" key="1">
    <citation type="submission" date="2018-10" db="EMBL/GenBank/DDBJ databases">
        <title>Phylogenomics of Brevibacillus.</title>
        <authorList>
            <person name="Dunlap C."/>
        </authorList>
    </citation>
    <scope>NUCLEOTIDE SEQUENCE [LARGE SCALE GENOMIC DNA]</scope>
    <source>
        <strain evidence="4 5">JCM 15085</strain>
    </source>
</reference>
<name>A0A3M8CMT8_9BACL</name>
<dbReference type="Pfam" id="PF13649">
    <property type="entry name" value="Methyltransf_25"/>
    <property type="match status" value="1"/>
</dbReference>
<accession>A0A3M8CMT8</accession>
<dbReference type="Gene3D" id="3.40.50.150">
    <property type="entry name" value="Vaccinia Virus protein VP39"/>
    <property type="match status" value="1"/>
</dbReference>
<sequence length="253" mass="28821">MSDMYQWADYYDLTQRGVAGDVDFYREMAKNAGGKVLDLACGTGRISIPVAQDGVDVTGIDLSADMLERAKVKAVESGVADKLRLLQGDMRNFSLDETFSLIMIPFRSFLHLMHIHEQMKALTCIRKHLAPGGKFVMNVFVPKISHFAEESEKMSLRGTYRLENGDELAMWDYTRYDHFQQWSEVTRIYERTNPAGVVTERLKGRFTLRYIFPAELHHLLRLNGLKVVERYGNFAKAPFDATSTELIIVAQAV</sequence>
<dbReference type="CDD" id="cd02440">
    <property type="entry name" value="AdoMet_MTases"/>
    <property type="match status" value="1"/>
</dbReference>
<evidence type="ECO:0000313" key="5">
    <source>
        <dbReference type="Proteomes" id="UP000281915"/>
    </source>
</evidence>
<dbReference type="Gene3D" id="2.20.25.110">
    <property type="entry name" value="S-adenosyl-L-methionine-dependent methyltransferases"/>
    <property type="match status" value="1"/>
</dbReference>
<dbReference type="GO" id="GO:0008168">
    <property type="term" value="F:methyltransferase activity"/>
    <property type="evidence" value="ECO:0007669"/>
    <property type="project" value="UniProtKB-KW"/>
</dbReference>
<feature type="domain" description="Methyltransferase" evidence="3">
    <location>
        <begin position="36"/>
        <end position="133"/>
    </location>
</feature>
<evidence type="ECO:0000259" key="3">
    <source>
        <dbReference type="Pfam" id="PF13649"/>
    </source>
</evidence>
<organism evidence="4 5">
    <name type="scientific">Brevibacillus panacihumi</name>
    <dbReference type="NCBI Taxonomy" id="497735"/>
    <lineage>
        <taxon>Bacteria</taxon>
        <taxon>Bacillati</taxon>
        <taxon>Bacillota</taxon>
        <taxon>Bacilli</taxon>
        <taxon>Bacillales</taxon>
        <taxon>Paenibacillaceae</taxon>
        <taxon>Brevibacillus</taxon>
    </lineage>
</organism>
<dbReference type="GO" id="GO:0032259">
    <property type="term" value="P:methylation"/>
    <property type="evidence" value="ECO:0007669"/>
    <property type="project" value="UniProtKB-KW"/>
</dbReference>
<evidence type="ECO:0000256" key="1">
    <source>
        <dbReference type="ARBA" id="ARBA00022603"/>
    </source>
</evidence>
<dbReference type="AlphaFoldDB" id="A0A3M8CMT8"/>
<dbReference type="EMBL" id="RHHT01000034">
    <property type="protein sequence ID" value="RNB76771.1"/>
    <property type="molecule type" value="Genomic_DNA"/>
</dbReference>
<dbReference type="SUPFAM" id="SSF53335">
    <property type="entry name" value="S-adenosyl-L-methionine-dependent methyltransferases"/>
    <property type="match status" value="1"/>
</dbReference>
<dbReference type="Proteomes" id="UP000281915">
    <property type="component" value="Unassembled WGS sequence"/>
</dbReference>
<gene>
    <name evidence="4" type="ORF">EDM58_16880</name>
</gene>
<dbReference type="InterPro" id="IPR029063">
    <property type="entry name" value="SAM-dependent_MTases_sf"/>
</dbReference>
<dbReference type="InterPro" id="IPR041698">
    <property type="entry name" value="Methyltransf_25"/>
</dbReference>
<proteinExistence type="predicted"/>
<evidence type="ECO:0000313" key="4">
    <source>
        <dbReference type="EMBL" id="RNB76771.1"/>
    </source>
</evidence>
<dbReference type="RefSeq" id="WP_122914354.1">
    <property type="nucleotide sequence ID" value="NZ_RHHT01000034.1"/>
</dbReference>
<dbReference type="PANTHER" id="PTHR43861:SF1">
    <property type="entry name" value="TRANS-ACONITATE 2-METHYLTRANSFERASE"/>
    <property type="match status" value="1"/>
</dbReference>
<keyword evidence="1 4" id="KW-0489">Methyltransferase</keyword>